<dbReference type="InterPro" id="IPR029044">
    <property type="entry name" value="Nucleotide-diphossugar_trans"/>
</dbReference>
<dbReference type="SUPFAM" id="SSF53448">
    <property type="entry name" value="Nucleotide-diphospho-sugar transferases"/>
    <property type="match status" value="1"/>
</dbReference>
<feature type="domain" description="Glycosyltransferase 2-like" evidence="2">
    <location>
        <begin position="8"/>
        <end position="189"/>
    </location>
</feature>
<dbReference type="OrthoDB" id="9771846at2"/>
<keyword evidence="1" id="KW-1133">Transmembrane helix</keyword>
<sequence>MQIELDLSIVIINYNTNELTRDCIASIKENNHSLNYEIIVIDNSSQKEDPEDIKAAYPEINLITSDENLGFGRANNIGIKISKGKYILLLNSDTIILDDCLSNCLEFMKSEHAKSNNIGLIGCKVLNEDRTHQPSIFRDHDPLTYFLTSNLVLSHLSISRNAFDFEKTQIVSGVSGCFMMFDSSVFKHIKPFDPDFFMYAEESELCRNRVSKKFRICYFSNASIIHLGGQSSPTSKARFQNMLSYALYRYKLGTGDYFLYLIATLLNVLTLLIFLPILILTKKKSRIYELKGYFLILPYLLLYIPKYSRKWGGRESPLKFHK</sequence>
<dbReference type="CDD" id="cd04186">
    <property type="entry name" value="GT_2_like_c"/>
    <property type="match status" value="1"/>
</dbReference>
<dbReference type="PANTHER" id="PTHR43179">
    <property type="entry name" value="RHAMNOSYLTRANSFERASE WBBL"/>
    <property type="match status" value="1"/>
</dbReference>
<keyword evidence="1" id="KW-0472">Membrane</keyword>
<organism evidence="3 4">
    <name type="scientific">Ekhidna lutea</name>
    <dbReference type="NCBI Taxonomy" id="447679"/>
    <lineage>
        <taxon>Bacteria</taxon>
        <taxon>Pseudomonadati</taxon>
        <taxon>Bacteroidota</taxon>
        <taxon>Cytophagia</taxon>
        <taxon>Cytophagales</taxon>
        <taxon>Reichenbachiellaceae</taxon>
        <taxon>Ekhidna</taxon>
    </lineage>
</organism>
<feature type="transmembrane region" description="Helical" evidence="1">
    <location>
        <begin position="292"/>
        <end position="308"/>
    </location>
</feature>
<keyword evidence="4" id="KW-1185">Reference proteome</keyword>
<dbReference type="AlphaFoldDB" id="A0A239J846"/>
<evidence type="ECO:0000256" key="1">
    <source>
        <dbReference type="SAM" id="Phobius"/>
    </source>
</evidence>
<dbReference type="Pfam" id="PF00535">
    <property type="entry name" value="Glycos_transf_2"/>
    <property type="match status" value="1"/>
</dbReference>
<dbReference type="RefSeq" id="WP_089356753.1">
    <property type="nucleotide sequence ID" value="NZ_FZPD01000003.1"/>
</dbReference>
<feature type="transmembrane region" description="Helical" evidence="1">
    <location>
        <begin position="257"/>
        <end position="280"/>
    </location>
</feature>
<gene>
    <name evidence="3" type="ORF">SAMN05421640_2037</name>
</gene>
<dbReference type="Gene3D" id="3.90.550.10">
    <property type="entry name" value="Spore Coat Polysaccharide Biosynthesis Protein SpsA, Chain A"/>
    <property type="match status" value="1"/>
</dbReference>
<keyword evidence="1" id="KW-0812">Transmembrane</keyword>
<dbReference type="EMBL" id="FZPD01000003">
    <property type="protein sequence ID" value="SNT02061.1"/>
    <property type="molecule type" value="Genomic_DNA"/>
</dbReference>
<dbReference type="InterPro" id="IPR001173">
    <property type="entry name" value="Glyco_trans_2-like"/>
</dbReference>
<protein>
    <recommendedName>
        <fullName evidence="2">Glycosyltransferase 2-like domain-containing protein</fullName>
    </recommendedName>
</protein>
<accession>A0A239J846</accession>
<reference evidence="3 4" key="1">
    <citation type="submission" date="2017-06" db="EMBL/GenBank/DDBJ databases">
        <authorList>
            <person name="Kim H.J."/>
            <person name="Triplett B.A."/>
        </authorList>
    </citation>
    <scope>NUCLEOTIDE SEQUENCE [LARGE SCALE GENOMIC DNA]</scope>
    <source>
        <strain evidence="3 4">DSM 19307</strain>
    </source>
</reference>
<evidence type="ECO:0000259" key="2">
    <source>
        <dbReference type="Pfam" id="PF00535"/>
    </source>
</evidence>
<evidence type="ECO:0000313" key="3">
    <source>
        <dbReference type="EMBL" id="SNT02061.1"/>
    </source>
</evidence>
<proteinExistence type="predicted"/>
<dbReference type="PANTHER" id="PTHR43179:SF7">
    <property type="entry name" value="RHAMNOSYLTRANSFERASE WBBL"/>
    <property type="match status" value="1"/>
</dbReference>
<dbReference type="Proteomes" id="UP000198393">
    <property type="component" value="Unassembled WGS sequence"/>
</dbReference>
<evidence type="ECO:0000313" key="4">
    <source>
        <dbReference type="Proteomes" id="UP000198393"/>
    </source>
</evidence>
<name>A0A239J846_EKHLU</name>